<organism evidence="2 3">
    <name type="scientific">Pseudomyxococcus hansupus</name>
    <dbReference type="NCBI Taxonomy" id="1297742"/>
    <lineage>
        <taxon>Bacteria</taxon>
        <taxon>Pseudomonadati</taxon>
        <taxon>Myxococcota</taxon>
        <taxon>Myxococcia</taxon>
        <taxon>Myxococcales</taxon>
        <taxon>Cystobacterineae</taxon>
        <taxon>Myxococcaceae</taxon>
        <taxon>Pseudomyxococcus</taxon>
    </lineage>
</organism>
<protein>
    <submittedName>
        <fullName evidence="2">Uncharacterized protein</fullName>
    </submittedName>
</protein>
<dbReference type="Proteomes" id="UP000009026">
    <property type="component" value="Chromosome"/>
</dbReference>
<feature type="signal peptide" evidence="1">
    <location>
        <begin position="1"/>
        <end position="22"/>
    </location>
</feature>
<name>A0A0H4X262_9BACT</name>
<sequence>MHRVIPFVVSMGLLLAPLAARAQAPTIQFKRGDLRVGSANVTENAVDLRLALDLRAKDMAEPLKVAVSASSTQRYTTTVLAAKGQVAHKVRVAFDDVVEVSQQQGESQRKVSPVSGKTYVAELRKEGLTITQASGKPVPEGEQAEVKKSLPKLGKPDEMAAAFPSTPMAVGATLDGFSDALARQLVDDSSEKTTRVTEARAKLVEIRQESHGLAGVFDVSMSLSREDASTPIVTTIPLKGQMTVLAKGVRLLDLTLSGPVAVALTEDAVEHGFQGKGDGEMRLRTGIRAADTPR</sequence>
<dbReference type="EMBL" id="CP012109">
    <property type="protein sequence ID" value="AKQ69229.1"/>
    <property type="molecule type" value="Genomic_DNA"/>
</dbReference>
<dbReference type="STRING" id="1297742.A176_006141"/>
<evidence type="ECO:0000313" key="3">
    <source>
        <dbReference type="Proteomes" id="UP000009026"/>
    </source>
</evidence>
<dbReference type="AlphaFoldDB" id="A0A0H4X262"/>
<proteinExistence type="predicted"/>
<evidence type="ECO:0000256" key="1">
    <source>
        <dbReference type="SAM" id="SignalP"/>
    </source>
</evidence>
<evidence type="ECO:0000313" key="2">
    <source>
        <dbReference type="EMBL" id="AKQ69229.1"/>
    </source>
</evidence>
<dbReference type="PATRIC" id="fig|1297742.4.peg.6233"/>
<keyword evidence="3" id="KW-1185">Reference proteome</keyword>
<accession>A0A0H4X262</accession>
<dbReference type="OrthoDB" id="5524981at2"/>
<keyword evidence="1" id="KW-0732">Signal</keyword>
<reference evidence="2 3" key="1">
    <citation type="journal article" date="2016" name="PLoS ONE">
        <title>Complete Genome Sequence and Comparative Genomics of a Novel Myxobacterium Myxococcus hansupus.</title>
        <authorList>
            <person name="Sharma G."/>
            <person name="Narwani T."/>
            <person name="Subramanian S."/>
        </authorList>
    </citation>
    <scope>NUCLEOTIDE SEQUENCE [LARGE SCALE GENOMIC DNA]</scope>
    <source>
        <strain evidence="3">mixupus</strain>
    </source>
</reference>
<gene>
    <name evidence="2" type="ORF">A176_006141</name>
</gene>
<feature type="chain" id="PRO_5005213138" evidence="1">
    <location>
        <begin position="23"/>
        <end position="294"/>
    </location>
</feature>
<dbReference type="KEGG" id="mym:A176_006141"/>
<dbReference type="RefSeq" id="WP_002635593.1">
    <property type="nucleotide sequence ID" value="NZ_CP012109.1"/>
</dbReference>